<dbReference type="AlphaFoldDB" id="A0A1J9RRU7"/>
<evidence type="ECO:0000256" key="2">
    <source>
        <dbReference type="ARBA" id="ARBA00010743"/>
    </source>
</evidence>
<comment type="function">
    <text evidence="4">Component of the Mediator complex, a coactivator involved in the regulated transcription of nearly all RNA polymerase II-dependent genes. Mediator functions as a bridge to convey information from gene-specific regulatory proteins to the basal RNA polymerase II transcription machinery. Mediator is recruited to promoters by direct interactions with regulatory proteins and serves as a scaffold for the assembly of a functional preinitiation complex with RNA polymerase II and the general transcription factors.</text>
</comment>
<gene>
    <name evidence="4" type="primary">MED20</name>
    <name evidence="5" type="ORF">BKCO1_6300041</name>
</gene>
<comment type="subcellular location">
    <subcellularLocation>
        <location evidence="1 4">Nucleus</location>
    </subcellularLocation>
</comment>
<evidence type="ECO:0000313" key="6">
    <source>
        <dbReference type="Proteomes" id="UP000183809"/>
    </source>
</evidence>
<accession>A0A1J9RRU7</accession>
<comment type="similarity">
    <text evidence="2 4">Belongs to the Mediator complex subunit 20 family.</text>
</comment>
<evidence type="ECO:0000313" key="5">
    <source>
        <dbReference type="EMBL" id="OJD30253.1"/>
    </source>
</evidence>
<proteinExistence type="inferred from homology"/>
<evidence type="ECO:0000256" key="4">
    <source>
        <dbReference type="RuleBase" id="RU364152"/>
    </source>
</evidence>
<dbReference type="GO" id="GO:0006357">
    <property type="term" value="P:regulation of transcription by RNA polymerase II"/>
    <property type="evidence" value="ECO:0007669"/>
    <property type="project" value="InterPro"/>
</dbReference>
<name>A0A1J9RRU7_9PEZI</name>
<comment type="subunit">
    <text evidence="4">Component of the Mediator complex.</text>
</comment>
<dbReference type="EMBL" id="MNUE01000063">
    <property type="protein sequence ID" value="OJD30253.1"/>
    <property type="molecule type" value="Genomic_DNA"/>
</dbReference>
<dbReference type="GO" id="GO:0003712">
    <property type="term" value="F:transcription coregulator activity"/>
    <property type="evidence" value="ECO:0007669"/>
    <property type="project" value="InterPro"/>
</dbReference>
<sequence length="239" mass="26678">MAVTAVYFVAAAHNAPGVAELTDRLIRAFDPVPAGNWGLHHRSFRSTPQNTTDKSPPHFQHVLALGHYPDRAFVHIAGPDQQQDQQQQDHQQQQQPSTVAIPLQQMEQYSQLLSLKFGALWMYRMGSQVGVGASYSVGEFTVRLGELREKGGQNALRGTVVCIQTAKQESRPDEGEAPSARIDADEELQAGQALVRDVWSRFSVPQFKETITSRPAAPEADDQLFDEVRLWCEALRFQK</sequence>
<keyword evidence="4" id="KW-0804">Transcription</keyword>
<keyword evidence="3 4" id="KW-0539">Nucleus</keyword>
<reference evidence="5 6" key="1">
    <citation type="submission" date="2016-10" db="EMBL/GenBank/DDBJ databases">
        <title>Proteomics and genomics reveal pathogen-plant mechanisms compatible with a hemibiotrophic lifestyle of Diplodia corticola.</title>
        <authorList>
            <person name="Fernandes I."/>
            <person name="De Jonge R."/>
            <person name="Van De Peer Y."/>
            <person name="Devreese B."/>
            <person name="Alves A."/>
            <person name="Esteves A.C."/>
        </authorList>
    </citation>
    <scope>NUCLEOTIDE SEQUENCE [LARGE SCALE GENOMIC DNA]</scope>
    <source>
        <strain evidence="5 6">CBS 112549</strain>
    </source>
</reference>
<organism evidence="5 6">
    <name type="scientific">Diplodia corticola</name>
    <dbReference type="NCBI Taxonomy" id="236234"/>
    <lineage>
        <taxon>Eukaryota</taxon>
        <taxon>Fungi</taxon>
        <taxon>Dikarya</taxon>
        <taxon>Ascomycota</taxon>
        <taxon>Pezizomycotina</taxon>
        <taxon>Dothideomycetes</taxon>
        <taxon>Dothideomycetes incertae sedis</taxon>
        <taxon>Botryosphaeriales</taxon>
        <taxon>Botryosphaeriaceae</taxon>
        <taxon>Diplodia</taxon>
    </lineage>
</organism>
<dbReference type="InterPro" id="IPR013921">
    <property type="entry name" value="Mediator_Med20"/>
</dbReference>
<dbReference type="Pfam" id="PF08612">
    <property type="entry name" value="Med20"/>
    <property type="match status" value="1"/>
</dbReference>
<dbReference type="Proteomes" id="UP000183809">
    <property type="component" value="Unassembled WGS sequence"/>
</dbReference>
<dbReference type="OrthoDB" id="1854899at2759"/>
<evidence type="ECO:0000256" key="3">
    <source>
        <dbReference type="ARBA" id="ARBA00023242"/>
    </source>
</evidence>
<protein>
    <recommendedName>
        <fullName evidence="4">Mediator of RNA polymerase II transcription subunit 20</fullName>
    </recommendedName>
    <alternativeName>
        <fullName evidence="4">Mediator complex subunit 20</fullName>
    </alternativeName>
</protein>
<evidence type="ECO:0000256" key="1">
    <source>
        <dbReference type="ARBA" id="ARBA00004123"/>
    </source>
</evidence>
<dbReference type="GO" id="GO:0016592">
    <property type="term" value="C:mediator complex"/>
    <property type="evidence" value="ECO:0007669"/>
    <property type="project" value="InterPro"/>
</dbReference>
<comment type="caution">
    <text evidence="5">The sequence shown here is derived from an EMBL/GenBank/DDBJ whole genome shotgun (WGS) entry which is preliminary data.</text>
</comment>
<keyword evidence="4" id="KW-0010">Activator</keyword>
<keyword evidence="6" id="KW-1185">Reference proteome</keyword>
<dbReference type="STRING" id="236234.A0A1J9RRU7"/>
<keyword evidence="4" id="KW-0805">Transcription regulation</keyword>